<accession>A0A165XZ85</accession>
<evidence type="ECO:0000313" key="2">
    <source>
        <dbReference type="Proteomes" id="UP000076798"/>
    </source>
</evidence>
<name>A0A165XZ85_9AGAM</name>
<dbReference type="EMBL" id="KV428302">
    <property type="protein sequence ID" value="KZT32708.1"/>
    <property type="molecule type" value="Genomic_DNA"/>
</dbReference>
<keyword evidence="2" id="KW-1185">Reference proteome</keyword>
<proteinExistence type="predicted"/>
<sequence length="128" mass="14751">MIPLRSFRSCHSRDGTSLTPTLLVGSDSGVWFEPCLCTFVLCTGVNDSLSLELRYWDQLWYSLYLCIIIVFIRHPPLINFSRPAYVIISNPLGPSVSKRNAWLANDRRSKENQIMESILHERTSVQYQ</sequence>
<evidence type="ECO:0000313" key="1">
    <source>
        <dbReference type="EMBL" id="KZT32708.1"/>
    </source>
</evidence>
<dbReference type="Proteomes" id="UP000076798">
    <property type="component" value="Unassembled WGS sequence"/>
</dbReference>
<organism evidence="1 2">
    <name type="scientific">Sistotremastrum suecicum HHB10207 ss-3</name>
    <dbReference type="NCBI Taxonomy" id="1314776"/>
    <lineage>
        <taxon>Eukaryota</taxon>
        <taxon>Fungi</taxon>
        <taxon>Dikarya</taxon>
        <taxon>Basidiomycota</taxon>
        <taxon>Agaricomycotina</taxon>
        <taxon>Agaricomycetes</taxon>
        <taxon>Sistotremastrales</taxon>
        <taxon>Sistotremastraceae</taxon>
        <taxon>Sistotremastrum</taxon>
    </lineage>
</organism>
<protein>
    <submittedName>
        <fullName evidence="1">Uncharacterized protein</fullName>
    </submittedName>
</protein>
<gene>
    <name evidence="1" type="ORF">SISSUDRAFT_490542</name>
</gene>
<reference evidence="1 2" key="1">
    <citation type="journal article" date="2016" name="Mol. Biol. Evol.">
        <title>Comparative Genomics of Early-Diverging Mushroom-Forming Fungi Provides Insights into the Origins of Lignocellulose Decay Capabilities.</title>
        <authorList>
            <person name="Nagy L.G."/>
            <person name="Riley R."/>
            <person name="Tritt A."/>
            <person name="Adam C."/>
            <person name="Daum C."/>
            <person name="Floudas D."/>
            <person name="Sun H."/>
            <person name="Yadav J.S."/>
            <person name="Pangilinan J."/>
            <person name="Larsson K.H."/>
            <person name="Matsuura K."/>
            <person name="Barry K."/>
            <person name="Labutti K."/>
            <person name="Kuo R."/>
            <person name="Ohm R.A."/>
            <person name="Bhattacharya S.S."/>
            <person name="Shirouzu T."/>
            <person name="Yoshinaga Y."/>
            <person name="Martin F.M."/>
            <person name="Grigoriev I.V."/>
            <person name="Hibbett D.S."/>
        </authorList>
    </citation>
    <scope>NUCLEOTIDE SEQUENCE [LARGE SCALE GENOMIC DNA]</scope>
    <source>
        <strain evidence="1 2">HHB10207 ss-3</strain>
    </source>
</reference>
<dbReference type="AlphaFoldDB" id="A0A165XZ85"/>